<dbReference type="Gene3D" id="3.90.79.10">
    <property type="entry name" value="Nucleoside Triphosphate Pyrophosphohydrolase"/>
    <property type="match status" value="1"/>
</dbReference>
<keyword evidence="8" id="KW-1185">Reference proteome</keyword>
<dbReference type="InterPro" id="IPR015797">
    <property type="entry name" value="NUDIX_hydrolase-like_dom_sf"/>
</dbReference>
<dbReference type="GO" id="GO:0000166">
    <property type="term" value="F:nucleotide binding"/>
    <property type="evidence" value="ECO:0007669"/>
    <property type="project" value="UniProtKB-KW"/>
</dbReference>
<sequence>MRNNIIKAYGILLCRVLYSGTRKLLDDNSKIQFLFLKASYGKKHWTPPKGLHENNEDGLDTALRETLEETGLDKDKYKLLNYQKTLKYMVDDSLKETTYYLALLLNNEECITLSDEHTDYKWIHSDESVTYSLPESLTDLLINAEDFLKNNGEMIMS</sequence>
<evidence type="ECO:0000259" key="6">
    <source>
        <dbReference type="PROSITE" id="PS51462"/>
    </source>
</evidence>
<feature type="domain" description="Nudix hydrolase" evidence="6">
    <location>
        <begin position="4"/>
        <end position="146"/>
    </location>
</feature>
<dbReference type="InterPro" id="IPR003565">
    <property type="entry name" value="Tetra_PHTase"/>
</dbReference>
<dbReference type="PRINTS" id="PR01405">
    <property type="entry name" value="TETRPHPHTASE"/>
</dbReference>
<comment type="similarity">
    <text evidence="1">Belongs to the Nudix hydrolase family.</text>
</comment>
<dbReference type="GO" id="GO:0006167">
    <property type="term" value="P:AMP biosynthetic process"/>
    <property type="evidence" value="ECO:0007669"/>
    <property type="project" value="TreeGrafter"/>
</dbReference>
<accession>A0A1B1E0E9</accession>
<dbReference type="EMBL" id="CP016248">
    <property type="protein sequence ID" value="ANQ08498.1"/>
    <property type="molecule type" value="Genomic_DNA"/>
</dbReference>
<dbReference type="PANTHER" id="PTHR21340:SF0">
    <property type="entry name" value="BIS(5'-NUCLEOSYL)-TETRAPHOSPHATASE [ASYMMETRICAL]"/>
    <property type="match status" value="1"/>
</dbReference>
<dbReference type="OrthoDB" id="276276at2759"/>
<dbReference type="AlphaFoldDB" id="A0A1B1E0E9"/>
<dbReference type="PROSITE" id="PS51462">
    <property type="entry name" value="NUDIX"/>
    <property type="match status" value="1"/>
</dbReference>
<keyword evidence="3" id="KW-0547">Nucleotide-binding</keyword>
<dbReference type="Pfam" id="PF00293">
    <property type="entry name" value="NUDIX"/>
    <property type="match status" value="1"/>
</dbReference>
<gene>
    <name evidence="7" type="ORF">PCOAH_00029560</name>
</gene>
<dbReference type="PANTHER" id="PTHR21340">
    <property type="entry name" value="DIADENOSINE 5,5-P1,P4-TETRAPHOSPHATE PYROPHOSPHOHYDROLASE MUTT"/>
    <property type="match status" value="1"/>
</dbReference>
<keyword evidence="4" id="KW-0378">Hydrolase</keyword>
<evidence type="ECO:0000256" key="2">
    <source>
        <dbReference type="ARBA" id="ARBA00018911"/>
    </source>
</evidence>
<proteinExistence type="inferred from homology"/>
<reference evidence="8" key="1">
    <citation type="submission" date="2016-06" db="EMBL/GenBank/DDBJ databases">
        <title>First high quality genome sequence of Plasmodium coatneyi using continuous long reads from single molecule, real-time sequencing.</title>
        <authorList>
            <person name="Chien J.-T."/>
            <person name="Pakala S.B."/>
            <person name="Geraldo J.A."/>
            <person name="Lapp S.A."/>
            <person name="Barnwell J.W."/>
            <person name="Kissinger J.C."/>
            <person name="Galinski M.R."/>
            <person name="Humphrey J.C."/>
        </authorList>
    </citation>
    <scope>NUCLEOTIDE SEQUENCE [LARGE SCALE GENOMIC DNA]</scope>
    <source>
        <strain evidence="8">Hackeri</strain>
    </source>
</reference>
<dbReference type="PROSITE" id="PS00893">
    <property type="entry name" value="NUDIX_BOX"/>
    <property type="match status" value="1"/>
</dbReference>
<evidence type="ECO:0000256" key="4">
    <source>
        <dbReference type="ARBA" id="ARBA00022801"/>
    </source>
</evidence>
<dbReference type="InterPro" id="IPR051325">
    <property type="entry name" value="Nudix_hydrolase_domain"/>
</dbReference>
<dbReference type="InterPro" id="IPR020084">
    <property type="entry name" value="NUDIX_hydrolase_CS"/>
</dbReference>
<evidence type="ECO:0000313" key="8">
    <source>
        <dbReference type="Proteomes" id="UP000092716"/>
    </source>
</evidence>
<evidence type="ECO:0000313" key="7">
    <source>
        <dbReference type="EMBL" id="ANQ08498.1"/>
    </source>
</evidence>
<dbReference type="GO" id="GO:0006754">
    <property type="term" value="P:ATP biosynthetic process"/>
    <property type="evidence" value="ECO:0007669"/>
    <property type="project" value="TreeGrafter"/>
</dbReference>
<dbReference type="VEuPathDB" id="PlasmoDB:PCOAH_00029560"/>
<dbReference type="CDD" id="cd03428">
    <property type="entry name" value="NUDIX_Ap4A_Nudt2"/>
    <property type="match status" value="1"/>
</dbReference>
<dbReference type="GO" id="GO:0004081">
    <property type="term" value="F:bis(5'-nucleosyl)-tetraphosphatase (asymmetrical) activity"/>
    <property type="evidence" value="ECO:0007669"/>
    <property type="project" value="TreeGrafter"/>
</dbReference>
<dbReference type="GeneID" id="30909687"/>
<evidence type="ECO:0000256" key="5">
    <source>
        <dbReference type="ARBA" id="ARBA00032644"/>
    </source>
</evidence>
<evidence type="ECO:0000256" key="3">
    <source>
        <dbReference type="ARBA" id="ARBA00022741"/>
    </source>
</evidence>
<name>A0A1B1E0E9_9APIC</name>
<evidence type="ECO:0000256" key="1">
    <source>
        <dbReference type="ARBA" id="ARBA00005582"/>
    </source>
</evidence>
<dbReference type="KEGG" id="pcot:PCOAH_00029560"/>
<dbReference type="InterPro" id="IPR000086">
    <property type="entry name" value="NUDIX_hydrolase_dom"/>
</dbReference>
<organism evidence="7 8">
    <name type="scientific">Plasmodium coatneyi</name>
    <dbReference type="NCBI Taxonomy" id="208452"/>
    <lineage>
        <taxon>Eukaryota</taxon>
        <taxon>Sar</taxon>
        <taxon>Alveolata</taxon>
        <taxon>Apicomplexa</taxon>
        <taxon>Aconoidasida</taxon>
        <taxon>Haemosporida</taxon>
        <taxon>Plasmodiidae</taxon>
        <taxon>Plasmodium</taxon>
    </lineage>
</organism>
<protein>
    <recommendedName>
        <fullName evidence="2">Bis(5'-nucleosyl)-tetraphosphatase [asymmetrical]</fullName>
    </recommendedName>
    <alternativeName>
        <fullName evidence="5">Diadenosine 5',5'''-P1,P4-tetraphosphate asymmetrical hydrolase</fullName>
    </alternativeName>
</protein>
<dbReference type="Proteomes" id="UP000092716">
    <property type="component" value="Chromosome 10"/>
</dbReference>
<dbReference type="RefSeq" id="XP_019915193.1">
    <property type="nucleotide sequence ID" value="XM_020059758.1"/>
</dbReference>
<dbReference type="SUPFAM" id="SSF55811">
    <property type="entry name" value="Nudix"/>
    <property type="match status" value="1"/>
</dbReference>